<feature type="compositionally biased region" description="Low complexity" evidence="1">
    <location>
        <begin position="205"/>
        <end position="216"/>
    </location>
</feature>
<evidence type="ECO:0000313" key="3">
    <source>
        <dbReference type="Proteomes" id="UP000054342"/>
    </source>
</evidence>
<dbReference type="AlphaFoldDB" id="A0A0D2F5S9"/>
<feature type="compositionally biased region" description="Low complexity" evidence="1">
    <location>
        <begin position="233"/>
        <end position="242"/>
    </location>
</feature>
<gene>
    <name evidence="2" type="ORF">PV05_07539</name>
</gene>
<protein>
    <submittedName>
        <fullName evidence="2">Uncharacterized protein</fullName>
    </submittedName>
</protein>
<name>A0A0D2F5S9_9EURO</name>
<dbReference type="Proteomes" id="UP000054342">
    <property type="component" value="Unassembled WGS sequence"/>
</dbReference>
<dbReference type="HOGENOM" id="CLU_068915_0_0_1"/>
<proteinExistence type="predicted"/>
<feature type="compositionally biased region" description="Basic residues" evidence="1">
    <location>
        <begin position="243"/>
        <end position="263"/>
    </location>
</feature>
<dbReference type="GeneID" id="25329447"/>
<accession>A0A0D2F5S9</accession>
<feature type="compositionally biased region" description="Polar residues" evidence="1">
    <location>
        <begin position="159"/>
        <end position="173"/>
    </location>
</feature>
<organism evidence="2 3">
    <name type="scientific">Exophiala xenobiotica</name>
    <dbReference type="NCBI Taxonomy" id="348802"/>
    <lineage>
        <taxon>Eukaryota</taxon>
        <taxon>Fungi</taxon>
        <taxon>Dikarya</taxon>
        <taxon>Ascomycota</taxon>
        <taxon>Pezizomycotina</taxon>
        <taxon>Eurotiomycetes</taxon>
        <taxon>Chaetothyriomycetidae</taxon>
        <taxon>Chaetothyriales</taxon>
        <taxon>Herpotrichiellaceae</taxon>
        <taxon>Exophiala</taxon>
    </lineage>
</organism>
<feature type="region of interest" description="Disordered" evidence="1">
    <location>
        <begin position="1"/>
        <end position="71"/>
    </location>
</feature>
<dbReference type="OrthoDB" id="4121215at2759"/>
<reference evidence="2 3" key="1">
    <citation type="submission" date="2015-01" db="EMBL/GenBank/DDBJ databases">
        <title>The Genome Sequence of Exophiala xenobiotica CBS118157.</title>
        <authorList>
            <consortium name="The Broad Institute Genomics Platform"/>
            <person name="Cuomo C."/>
            <person name="de Hoog S."/>
            <person name="Gorbushina A."/>
            <person name="Stielow B."/>
            <person name="Teixiera M."/>
            <person name="Abouelleil A."/>
            <person name="Chapman S.B."/>
            <person name="Priest M."/>
            <person name="Young S.K."/>
            <person name="Wortman J."/>
            <person name="Nusbaum C."/>
            <person name="Birren B."/>
        </authorList>
    </citation>
    <scope>NUCLEOTIDE SEQUENCE [LARGE SCALE GENOMIC DNA]</scope>
    <source>
        <strain evidence="2 3">CBS 118157</strain>
    </source>
</reference>
<feature type="region of interest" description="Disordered" evidence="1">
    <location>
        <begin position="150"/>
        <end position="320"/>
    </location>
</feature>
<sequence>MAEVTSPTKTKTESPMKSDSTTKPESTAMEKATKGDVPSSDSVKPMSPASTTNTNGAAKTAAPRVYNEHKFDPATEEEIRSIMFNARNISEDSQCKTETDVVKLATLTTNLIQLLNAEYIAKDVIVRAVAYMQGESHLSPYRALIKAHYDRKAARRNSHNGQHPRNVSNQQNRARAVSDGAKKALGDVQEESTVADTPHKPEADSSVIASPSQASSTGESTANGTGSDKENSSPKSSGSKSTKSTKSKKKNYWKSRREAKKASKATAGNVDKGGQIGKAVATNGAADQEDDTTDMKDNDTATDNGKETSGGRQEGVNVKA</sequence>
<feature type="compositionally biased region" description="Polar residues" evidence="1">
    <location>
        <begin position="217"/>
        <end position="226"/>
    </location>
</feature>
<dbReference type="EMBL" id="KN847320">
    <property type="protein sequence ID" value="KIW55244.1"/>
    <property type="molecule type" value="Genomic_DNA"/>
</dbReference>
<evidence type="ECO:0000256" key="1">
    <source>
        <dbReference type="SAM" id="MobiDB-lite"/>
    </source>
</evidence>
<keyword evidence="3" id="KW-1185">Reference proteome</keyword>
<feature type="compositionally biased region" description="Low complexity" evidence="1">
    <location>
        <begin position="49"/>
        <end position="62"/>
    </location>
</feature>
<feature type="compositionally biased region" description="Basic and acidic residues" evidence="1">
    <location>
        <begin position="10"/>
        <end position="22"/>
    </location>
</feature>
<dbReference type="RefSeq" id="XP_013315828.1">
    <property type="nucleotide sequence ID" value="XM_013460374.1"/>
</dbReference>
<evidence type="ECO:0000313" key="2">
    <source>
        <dbReference type="EMBL" id="KIW55244.1"/>
    </source>
</evidence>